<accession>A0A6J7WN59</accession>
<reference evidence="2" key="1">
    <citation type="submission" date="2020-05" db="EMBL/GenBank/DDBJ databases">
        <authorList>
            <person name="Chiriac C."/>
            <person name="Salcher M."/>
            <person name="Ghai R."/>
            <person name="Kavagutti S V."/>
        </authorList>
    </citation>
    <scope>NUCLEOTIDE SEQUENCE</scope>
</reference>
<dbReference type="EMBL" id="LR797820">
    <property type="protein sequence ID" value="CAB4241079.1"/>
    <property type="molecule type" value="Genomic_DNA"/>
</dbReference>
<name>A0A6J7WN59_9CAUD</name>
<organism evidence="2">
    <name type="scientific">uncultured Caudovirales phage</name>
    <dbReference type="NCBI Taxonomy" id="2100421"/>
    <lineage>
        <taxon>Viruses</taxon>
        <taxon>Duplodnaviria</taxon>
        <taxon>Heunggongvirae</taxon>
        <taxon>Uroviricota</taxon>
        <taxon>Caudoviricetes</taxon>
        <taxon>Peduoviridae</taxon>
        <taxon>Maltschvirus</taxon>
        <taxon>Maltschvirus maltsch</taxon>
    </lineage>
</organism>
<evidence type="ECO:0000313" key="1">
    <source>
        <dbReference type="EMBL" id="CAB4241079.1"/>
    </source>
</evidence>
<sequence>MTDLEIQIDSFQPDHVHECEVCGQTPTVTGVKDGKTIYSSGMCGPCTFGEAAMLDPTEWNE</sequence>
<protein>
    <submittedName>
        <fullName evidence="2">Uncharacterized protein</fullName>
    </submittedName>
</protein>
<evidence type="ECO:0000313" key="2">
    <source>
        <dbReference type="EMBL" id="CAB5219217.1"/>
    </source>
</evidence>
<gene>
    <name evidence="2" type="ORF">UFOVP228_41</name>
    <name evidence="1" type="ORF">UFOVP47_61</name>
</gene>
<dbReference type="EMBL" id="LR798273">
    <property type="protein sequence ID" value="CAB5219217.1"/>
    <property type="molecule type" value="Genomic_DNA"/>
</dbReference>
<proteinExistence type="predicted"/>